<comment type="caution">
    <text evidence="2">The sequence shown here is derived from an EMBL/GenBank/DDBJ whole genome shotgun (WGS) entry which is preliminary data.</text>
</comment>
<dbReference type="InterPro" id="IPR017938">
    <property type="entry name" value="Riboflavin_synthase-like_b-brl"/>
</dbReference>
<dbReference type="PANTHER" id="PTHR30157:SF0">
    <property type="entry name" value="NADPH-DEPENDENT FERRIC-CHELATE REDUCTASE"/>
    <property type="match status" value="1"/>
</dbReference>
<evidence type="ECO:0000259" key="1">
    <source>
        <dbReference type="PROSITE" id="PS51384"/>
    </source>
</evidence>
<dbReference type="Gene3D" id="2.40.30.10">
    <property type="entry name" value="Translation factors"/>
    <property type="match status" value="1"/>
</dbReference>
<protein>
    <submittedName>
        <fullName evidence="2">Siderophore-interacting protein</fullName>
    </submittedName>
</protein>
<dbReference type="AlphaFoldDB" id="A0A101T0E7"/>
<name>A0A101T0E7_9ACTN</name>
<dbReference type="Proteomes" id="UP000052982">
    <property type="component" value="Unassembled WGS sequence"/>
</dbReference>
<dbReference type="InterPro" id="IPR007037">
    <property type="entry name" value="SIP_rossman_dom"/>
</dbReference>
<dbReference type="PANTHER" id="PTHR30157">
    <property type="entry name" value="FERRIC REDUCTASE, NADPH-DEPENDENT"/>
    <property type="match status" value="1"/>
</dbReference>
<gene>
    <name evidence="2" type="ORF">AQJ64_17720</name>
</gene>
<keyword evidence="3" id="KW-1185">Reference proteome</keyword>
<dbReference type="Pfam" id="PF04954">
    <property type="entry name" value="SIP"/>
    <property type="match status" value="1"/>
</dbReference>
<dbReference type="RefSeq" id="WP_055631654.1">
    <property type="nucleotide sequence ID" value="NZ_JBIRTR010000019.1"/>
</dbReference>
<accession>A0A101T0E7</accession>
<sequence>MPALLDPVLDLLMLRGTVTATEAIAARMRRLRIEGDVLAGLTVRPGQQVRVMVGNGLTRRTYSVWRYEPAGAVELCVLDHPGAGPGARWGRTAEVGDQVRLSRPEGSFVLRPDASHHFFVGDETAAVAFGAMLAALTEGARVSGCVETATEADQLPLTHGDRLDWLVRGDTPLPASVRRLAPAPGGIAYVAGEARTVQAVKQVLVREAGWDRRSVLTKPFWAPGKRGLE</sequence>
<dbReference type="InterPro" id="IPR013113">
    <property type="entry name" value="SIP_FAD-bd"/>
</dbReference>
<dbReference type="InterPro" id="IPR039374">
    <property type="entry name" value="SIP_fam"/>
</dbReference>
<dbReference type="CDD" id="cd06193">
    <property type="entry name" value="siderophore_interacting"/>
    <property type="match status" value="1"/>
</dbReference>
<dbReference type="EMBL" id="LMWW01000025">
    <property type="protein sequence ID" value="KUN83303.1"/>
    <property type="molecule type" value="Genomic_DNA"/>
</dbReference>
<evidence type="ECO:0000313" key="2">
    <source>
        <dbReference type="EMBL" id="KUN83303.1"/>
    </source>
</evidence>
<dbReference type="OrthoDB" id="3745257at2"/>
<dbReference type="Gene3D" id="3.40.50.80">
    <property type="entry name" value="Nucleotide-binding domain of ferredoxin-NADP reductase (FNR) module"/>
    <property type="match status" value="1"/>
</dbReference>
<dbReference type="InterPro" id="IPR039261">
    <property type="entry name" value="FNR_nucleotide-bd"/>
</dbReference>
<reference evidence="2 3" key="1">
    <citation type="submission" date="2015-10" db="EMBL/GenBank/DDBJ databases">
        <title>Draft genome sequence of Streptomyces griseoruber DSM 40281, type strain for the species Streptomyces griseoruber.</title>
        <authorList>
            <person name="Ruckert C."/>
            <person name="Winkler A."/>
            <person name="Kalinowski J."/>
            <person name="Kampfer P."/>
            <person name="Glaeser S."/>
        </authorList>
    </citation>
    <scope>NUCLEOTIDE SEQUENCE [LARGE SCALE GENOMIC DNA]</scope>
    <source>
        <strain evidence="2 3">DSM 40281</strain>
    </source>
</reference>
<dbReference type="STRING" id="1943.AQJ64_17720"/>
<dbReference type="SUPFAM" id="SSF63380">
    <property type="entry name" value="Riboflavin synthase domain-like"/>
    <property type="match status" value="1"/>
</dbReference>
<organism evidence="2 3">
    <name type="scientific">Streptomyces griseoruber</name>
    <dbReference type="NCBI Taxonomy" id="1943"/>
    <lineage>
        <taxon>Bacteria</taxon>
        <taxon>Bacillati</taxon>
        <taxon>Actinomycetota</taxon>
        <taxon>Actinomycetes</taxon>
        <taxon>Kitasatosporales</taxon>
        <taxon>Streptomycetaceae</taxon>
        <taxon>Streptomyces</taxon>
    </lineage>
</organism>
<dbReference type="Pfam" id="PF08021">
    <property type="entry name" value="FAD_binding_9"/>
    <property type="match status" value="1"/>
</dbReference>
<dbReference type="PROSITE" id="PS51384">
    <property type="entry name" value="FAD_FR"/>
    <property type="match status" value="1"/>
</dbReference>
<feature type="domain" description="FAD-binding FR-type" evidence="1">
    <location>
        <begin position="11"/>
        <end position="111"/>
    </location>
</feature>
<evidence type="ECO:0000313" key="3">
    <source>
        <dbReference type="Proteomes" id="UP000052982"/>
    </source>
</evidence>
<dbReference type="InterPro" id="IPR017927">
    <property type="entry name" value="FAD-bd_FR_type"/>
</dbReference>
<proteinExistence type="predicted"/>
<dbReference type="GO" id="GO:0016491">
    <property type="term" value="F:oxidoreductase activity"/>
    <property type="evidence" value="ECO:0007669"/>
    <property type="project" value="InterPro"/>
</dbReference>